<dbReference type="GO" id="GO:0004049">
    <property type="term" value="F:anthranilate synthase activity"/>
    <property type="evidence" value="ECO:0007669"/>
    <property type="project" value="UniProtKB-EC"/>
</dbReference>
<evidence type="ECO:0000256" key="3">
    <source>
        <dbReference type="ARBA" id="ARBA00009562"/>
    </source>
</evidence>
<dbReference type="PRINTS" id="PR00095">
    <property type="entry name" value="ANTSNTHASEI"/>
</dbReference>
<dbReference type="OrthoDB" id="9803598at2"/>
<dbReference type="Pfam" id="PF00425">
    <property type="entry name" value="Chorismate_bind"/>
    <property type="match status" value="1"/>
</dbReference>
<dbReference type="PANTHER" id="PTHR11236">
    <property type="entry name" value="AMINOBENZOATE/ANTHRANILATE SYNTHASE"/>
    <property type="match status" value="1"/>
</dbReference>
<dbReference type="InterPro" id="IPR006805">
    <property type="entry name" value="Anth_synth_I_N"/>
</dbReference>
<keyword evidence="9 15" id="KW-0822">Tryptophan biosynthesis</keyword>
<keyword evidence="12 15" id="KW-0456">Lyase</keyword>
<name>A0A521B6I7_9BACL</name>
<accession>A0A521B6I7</accession>
<dbReference type="EC" id="4.1.3.27" evidence="5 15"/>
<organism evidence="18 19">
    <name type="scientific">Melghirimyces algeriensis</name>
    <dbReference type="NCBI Taxonomy" id="910412"/>
    <lineage>
        <taxon>Bacteria</taxon>
        <taxon>Bacillati</taxon>
        <taxon>Bacillota</taxon>
        <taxon>Bacilli</taxon>
        <taxon>Bacillales</taxon>
        <taxon>Thermoactinomycetaceae</taxon>
        <taxon>Melghirimyces</taxon>
    </lineage>
</organism>
<feature type="domain" description="Chorismate-utilising enzyme C-terminal" evidence="16">
    <location>
        <begin position="231"/>
        <end position="484"/>
    </location>
</feature>
<comment type="subunit">
    <text evidence="4 15">Heterotetramer consisting of two non-identical subunits: a beta subunit (TrpG) and a large alpha subunit (TrpE).</text>
</comment>
<comment type="function">
    <text evidence="13 15">Part of a heterotetrameric complex that catalyzes the two-step biosynthesis of anthranilate, an intermediate in the biosynthesis of L-tryptophan. In the first step, the glutamine-binding beta subunit (TrpG) of anthranilate synthase (AS) provides the glutamine amidotransferase activity which generates ammonia as a substrate that, along with chorismate, is used in the second step, catalyzed by the large alpha subunit of AS (TrpE) to produce anthranilate. In the absence of TrpG, TrpE can synthesize anthranilate directly from chorismate and high concentrations of ammonia.</text>
</comment>
<comment type="cofactor">
    <cofactor evidence="1 15">
        <name>Mg(2+)</name>
        <dbReference type="ChEBI" id="CHEBI:18420"/>
    </cofactor>
</comment>
<evidence type="ECO:0000256" key="14">
    <source>
        <dbReference type="ARBA" id="ARBA00047683"/>
    </source>
</evidence>
<evidence type="ECO:0000256" key="6">
    <source>
        <dbReference type="ARBA" id="ARBA00020653"/>
    </source>
</evidence>
<evidence type="ECO:0000256" key="13">
    <source>
        <dbReference type="ARBA" id="ARBA00025634"/>
    </source>
</evidence>
<keyword evidence="7 15" id="KW-0028">Amino-acid biosynthesis</keyword>
<gene>
    <name evidence="15" type="primary">trpE</name>
    <name evidence="18" type="ORF">SAMN06264849_101576</name>
</gene>
<dbReference type="Pfam" id="PF04715">
    <property type="entry name" value="Anth_synt_I_N"/>
    <property type="match status" value="1"/>
</dbReference>
<evidence type="ECO:0000256" key="15">
    <source>
        <dbReference type="RuleBase" id="RU364045"/>
    </source>
</evidence>
<evidence type="ECO:0000256" key="10">
    <source>
        <dbReference type="ARBA" id="ARBA00022842"/>
    </source>
</evidence>
<reference evidence="18 19" key="1">
    <citation type="submission" date="2017-05" db="EMBL/GenBank/DDBJ databases">
        <authorList>
            <person name="Varghese N."/>
            <person name="Submissions S."/>
        </authorList>
    </citation>
    <scope>NUCLEOTIDE SEQUENCE [LARGE SCALE GENOMIC DNA]</scope>
    <source>
        <strain evidence="18 19">DSM 45474</strain>
    </source>
</reference>
<protein>
    <recommendedName>
        <fullName evidence="6 15">Anthranilate synthase component 1</fullName>
        <ecNumber evidence="5 15">4.1.3.27</ecNumber>
    </recommendedName>
</protein>
<evidence type="ECO:0000256" key="7">
    <source>
        <dbReference type="ARBA" id="ARBA00022605"/>
    </source>
</evidence>
<evidence type="ECO:0000256" key="9">
    <source>
        <dbReference type="ARBA" id="ARBA00022822"/>
    </source>
</evidence>
<dbReference type="InterPro" id="IPR005801">
    <property type="entry name" value="ADC_synthase"/>
</dbReference>
<dbReference type="InterPro" id="IPR019999">
    <property type="entry name" value="Anth_synth_I-like"/>
</dbReference>
<evidence type="ECO:0000256" key="4">
    <source>
        <dbReference type="ARBA" id="ARBA00011575"/>
    </source>
</evidence>
<dbReference type="Proteomes" id="UP000315636">
    <property type="component" value="Unassembled WGS sequence"/>
</dbReference>
<evidence type="ECO:0000256" key="8">
    <source>
        <dbReference type="ARBA" id="ARBA00022723"/>
    </source>
</evidence>
<comment type="similarity">
    <text evidence="3 15">Belongs to the anthranilate synthase component I family.</text>
</comment>
<evidence type="ECO:0000259" key="16">
    <source>
        <dbReference type="Pfam" id="PF00425"/>
    </source>
</evidence>
<keyword evidence="11 15" id="KW-0057">Aromatic amino acid biosynthesis</keyword>
<dbReference type="AlphaFoldDB" id="A0A521B6I7"/>
<dbReference type="SUPFAM" id="SSF56322">
    <property type="entry name" value="ADC synthase"/>
    <property type="match status" value="1"/>
</dbReference>
<keyword evidence="10 15" id="KW-0460">Magnesium</keyword>
<keyword evidence="19" id="KW-1185">Reference proteome</keyword>
<dbReference type="RefSeq" id="WP_142504232.1">
    <property type="nucleotide sequence ID" value="NZ_FXTI01000001.1"/>
</dbReference>
<dbReference type="Gene3D" id="3.60.120.10">
    <property type="entry name" value="Anthranilate synthase"/>
    <property type="match status" value="1"/>
</dbReference>
<evidence type="ECO:0000313" key="19">
    <source>
        <dbReference type="Proteomes" id="UP000315636"/>
    </source>
</evidence>
<sequence length="505" mass="57337">MYYPLFDDVRQYARTYSTIPVCRSLFLDTETPISLYQRVRQKPYSFLLESAEEGGRWGRYSFIGTDPFLIFQCTRHQVEIMEKGKRKAFYSESPFDTLDSLLEQYRSPCYAGYPPFLGGAVGYVGFDAITTIEPSVPRNGRPHSRDIHLMFCDRMIVVDHLKQEWSLVINLHVDPEMAEKELRDAYHSVLQELDRWTEELLSKESFPTSFPKISFDDGEADFNQVIPNMTKEEYCDRVERAKESIRKGDVFQIVPSQRWKCEHAPPSFEVYRVLRLLNPSPYMYCLSLGDEEIVGASPELLVRVTDGQIETRPIAGTCPRGKSDQEDRKLADQLKADEKERAEHTMLLDLGRNDLGRVSRYGTVHVTEEMAVERYSHVMHLVSHVTGTLREGVSPLEGFTSCFPAGTVSGAPKVRAMQLLSELEPENRGIYAGAIGYFGFAGNLDSCITIRTIHFKDGSAWVQAGGGVVADSVPEREYEESRNKARGLIRALTLAQQMFTLAAKE</sequence>
<evidence type="ECO:0000256" key="5">
    <source>
        <dbReference type="ARBA" id="ARBA00012266"/>
    </source>
</evidence>
<dbReference type="EMBL" id="FXTI01000001">
    <property type="protein sequence ID" value="SMO42683.1"/>
    <property type="molecule type" value="Genomic_DNA"/>
</dbReference>
<dbReference type="GO" id="GO:0046872">
    <property type="term" value="F:metal ion binding"/>
    <property type="evidence" value="ECO:0007669"/>
    <property type="project" value="UniProtKB-KW"/>
</dbReference>
<dbReference type="GO" id="GO:0000162">
    <property type="term" value="P:L-tryptophan biosynthetic process"/>
    <property type="evidence" value="ECO:0007669"/>
    <property type="project" value="UniProtKB-UniPathway"/>
</dbReference>
<evidence type="ECO:0000256" key="2">
    <source>
        <dbReference type="ARBA" id="ARBA00004873"/>
    </source>
</evidence>
<dbReference type="NCBIfam" id="TIGR00564">
    <property type="entry name" value="trpE_most"/>
    <property type="match status" value="1"/>
</dbReference>
<proteinExistence type="inferred from homology"/>
<comment type="catalytic activity">
    <reaction evidence="14 15">
        <text>chorismate + L-glutamine = anthranilate + pyruvate + L-glutamate + H(+)</text>
        <dbReference type="Rhea" id="RHEA:21732"/>
        <dbReference type="ChEBI" id="CHEBI:15361"/>
        <dbReference type="ChEBI" id="CHEBI:15378"/>
        <dbReference type="ChEBI" id="CHEBI:16567"/>
        <dbReference type="ChEBI" id="CHEBI:29748"/>
        <dbReference type="ChEBI" id="CHEBI:29985"/>
        <dbReference type="ChEBI" id="CHEBI:58359"/>
        <dbReference type="EC" id="4.1.3.27"/>
    </reaction>
</comment>
<evidence type="ECO:0000313" key="18">
    <source>
        <dbReference type="EMBL" id="SMO42683.1"/>
    </source>
</evidence>
<feature type="domain" description="Anthranilate synthase component I N-terminal" evidence="17">
    <location>
        <begin position="28"/>
        <end position="166"/>
    </location>
</feature>
<evidence type="ECO:0000256" key="12">
    <source>
        <dbReference type="ARBA" id="ARBA00023239"/>
    </source>
</evidence>
<dbReference type="UniPathway" id="UPA00035">
    <property type="reaction ID" value="UER00040"/>
</dbReference>
<dbReference type="PANTHER" id="PTHR11236:SF48">
    <property type="entry name" value="ISOCHORISMATE SYNTHASE MENF"/>
    <property type="match status" value="1"/>
</dbReference>
<dbReference type="InterPro" id="IPR015890">
    <property type="entry name" value="Chorismate_C"/>
</dbReference>
<keyword evidence="8 15" id="KW-0479">Metal-binding</keyword>
<evidence type="ECO:0000259" key="17">
    <source>
        <dbReference type="Pfam" id="PF04715"/>
    </source>
</evidence>
<comment type="pathway">
    <text evidence="2 15">Amino-acid biosynthesis; L-tryptophan biosynthesis; L-tryptophan from chorismate: step 1/5.</text>
</comment>
<evidence type="ECO:0000256" key="1">
    <source>
        <dbReference type="ARBA" id="ARBA00001946"/>
    </source>
</evidence>
<dbReference type="InterPro" id="IPR005256">
    <property type="entry name" value="Anth_synth_I_PabB"/>
</dbReference>
<evidence type="ECO:0000256" key="11">
    <source>
        <dbReference type="ARBA" id="ARBA00023141"/>
    </source>
</evidence>